<evidence type="ECO:0000256" key="1">
    <source>
        <dbReference type="ARBA" id="ARBA00004141"/>
    </source>
</evidence>
<accession>A0A430M3G0</accession>
<feature type="region of interest" description="Disordered" evidence="5">
    <location>
        <begin position="295"/>
        <end position="350"/>
    </location>
</feature>
<evidence type="ECO:0000256" key="3">
    <source>
        <dbReference type="ARBA" id="ARBA00022989"/>
    </source>
</evidence>
<keyword evidence="2 6" id="KW-0812">Transmembrane</keyword>
<feature type="region of interest" description="Disordered" evidence="5">
    <location>
        <begin position="1"/>
        <end position="37"/>
    </location>
</feature>
<dbReference type="GO" id="GO:0004930">
    <property type="term" value="F:G protein-coupled receptor activity"/>
    <property type="evidence" value="ECO:0007669"/>
    <property type="project" value="TreeGrafter"/>
</dbReference>
<gene>
    <name evidence="8" type="ORF">BHE90_003087</name>
</gene>
<dbReference type="GO" id="GO:0007189">
    <property type="term" value="P:adenylate cyclase-activating G protein-coupled receptor signaling pathway"/>
    <property type="evidence" value="ECO:0007669"/>
    <property type="project" value="TreeGrafter"/>
</dbReference>
<dbReference type="Gene3D" id="1.20.1070.10">
    <property type="entry name" value="Rhodopsin 7-helix transmembrane proteins"/>
    <property type="match status" value="1"/>
</dbReference>
<comment type="caution">
    <text evidence="8">The sequence shown here is derived from an EMBL/GenBank/DDBJ whole genome shotgun (WGS) entry which is preliminary data.</text>
</comment>
<dbReference type="SUPFAM" id="SSF81321">
    <property type="entry name" value="Family A G protein-coupled receptor-like"/>
    <property type="match status" value="1"/>
</dbReference>
<evidence type="ECO:0000256" key="5">
    <source>
        <dbReference type="SAM" id="MobiDB-lite"/>
    </source>
</evidence>
<organism evidence="8 9">
    <name type="scientific">Fusarium euwallaceae</name>
    <dbReference type="NCBI Taxonomy" id="1147111"/>
    <lineage>
        <taxon>Eukaryota</taxon>
        <taxon>Fungi</taxon>
        <taxon>Dikarya</taxon>
        <taxon>Ascomycota</taxon>
        <taxon>Pezizomycotina</taxon>
        <taxon>Sordariomycetes</taxon>
        <taxon>Hypocreomycetidae</taxon>
        <taxon>Hypocreales</taxon>
        <taxon>Nectriaceae</taxon>
        <taxon>Fusarium</taxon>
        <taxon>Fusarium solani species complex</taxon>
    </lineage>
</organism>
<dbReference type="PANTHER" id="PTHR23112:SF0">
    <property type="entry name" value="TRANSMEMBRANE PROTEIN 116"/>
    <property type="match status" value="1"/>
</dbReference>
<feature type="domain" description="Glucose receptor Git3-like N-terminal" evidence="7">
    <location>
        <begin position="127"/>
        <end position="251"/>
    </location>
</feature>
<feature type="transmembrane region" description="Helical" evidence="6">
    <location>
        <begin position="445"/>
        <end position="466"/>
    </location>
</feature>
<dbReference type="Proteomes" id="UP000287124">
    <property type="component" value="Unassembled WGS sequence"/>
</dbReference>
<dbReference type="InterPro" id="IPR023041">
    <property type="entry name" value="Glucose_rcpt_Git3-like_N"/>
</dbReference>
<reference evidence="8 9" key="1">
    <citation type="submission" date="2017-06" db="EMBL/GenBank/DDBJ databases">
        <title>Comparative genomic analysis of Ambrosia Fusariam Clade fungi.</title>
        <authorList>
            <person name="Stajich J.E."/>
            <person name="Carrillo J."/>
            <person name="Kijimoto T."/>
            <person name="Eskalen A."/>
            <person name="O'Donnell K."/>
            <person name="Kasson M."/>
        </authorList>
    </citation>
    <scope>NUCLEOTIDE SEQUENCE [LARGE SCALE GENOMIC DNA]</scope>
    <source>
        <strain evidence="8 9">UCR1854</strain>
    </source>
</reference>
<evidence type="ECO:0000313" key="9">
    <source>
        <dbReference type="Proteomes" id="UP000287124"/>
    </source>
</evidence>
<evidence type="ECO:0000313" key="8">
    <source>
        <dbReference type="EMBL" id="RTE82444.1"/>
    </source>
</evidence>
<evidence type="ECO:0000259" key="7">
    <source>
        <dbReference type="Pfam" id="PF11710"/>
    </source>
</evidence>
<evidence type="ECO:0000256" key="6">
    <source>
        <dbReference type="SAM" id="Phobius"/>
    </source>
</evidence>
<dbReference type="AlphaFoldDB" id="A0A430M3G0"/>
<name>A0A430M3G0_9HYPO</name>
<feature type="transmembrane region" description="Helical" evidence="6">
    <location>
        <begin position="227"/>
        <end position="247"/>
    </location>
</feature>
<evidence type="ECO:0000256" key="2">
    <source>
        <dbReference type="ARBA" id="ARBA00022692"/>
    </source>
</evidence>
<keyword evidence="9" id="KW-1185">Reference proteome</keyword>
<keyword evidence="3 6" id="KW-1133">Transmembrane helix</keyword>
<dbReference type="EMBL" id="MIKF01000027">
    <property type="protein sequence ID" value="RTE82444.1"/>
    <property type="molecule type" value="Genomic_DNA"/>
</dbReference>
<protein>
    <recommendedName>
        <fullName evidence="7">Glucose receptor Git3-like N-terminal domain-containing protein</fullName>
    </recommendedName>
</protein>
<feature type="transmembrane region" description="Helical" evidence="6">
    <location>
        <begin position="415"/>
        <end position="433"/>
    </location>
</feature>
<comment type="subcellular location">
    <subcellularLocation>
        <location evidence="1">Membrane</location>
        <topology evidence="1">Multi-pass membrane protein</topology>
    </subcellularLocation>
</comment>
<feature type="transmembrane region" description="Helical" evidence="6">
    <location>
        <begin position="179"/>
        <end position="200"/>
    </location>
</feature>
<sequence length="491" mass="54381">MPPPISKPYNQRSGEARRRATTTSPYPSPNPGSALPPDPNWLDISDVYLRLVLCRLSAISETKNQWHQPLDLCPRNSPTSSLFIPSSMTPSIDNGHPVFLPGARNTTQMEFINTLNNSVSGIIFLKTGELQPGTPCVVNGMVGQFSVQAADFSILAIAVITLLTVTRFVYMPGVSTKGWILTCLSVWTIPLITSLTPTFLGEMVPVGGNWCWISAGRSDLRYGMGHGWRFLVIFSTIAIYIYIWAYLRRHLGSKPVGQRSSSYDTPSSGTAGSFWSKCGRKGGFQVMKDEEVELSTFGDGSRSTNSQRDDDDKIRSSNKEELVDLDLEVAEGSGSGATRPRRRSTRHMSAATRKELGLPAPEIAHVRYDDASPVERHGQGHGQGATLQTNASEFPIRRDTHEVELEIKRMMLLNAYPFMYVLLWMPGLINRLIEASGNPTNKTTIAALQISTQYIGLANALTYGFNHHLRDRLKGMYLTPAISRIKKRFGR</sequence>
<feature type="compositionally biased region" description="Pro residues" evidence="5">
    <location>
        <begin position="26"/>
        <end position="37"/>
    </location>
</feature>
<dbReference type="Pfam" id="PF11710">
    <property type="entry name" value="Git3"/>
    <property type="match status" value="1"/>
</dbReference>
<feature type="compositionally biased region" description="Basic and acidic residues" evidence="5">
    <location>
        <begin position="307"/>
        <end position="322"/>
    </location>
</feature>
<dbReference type="PANTHER" id="PTHR23112">
    <property type="entry name" value="G PROTEIN-COUPLED RECEPTOR 157-RELATED"/>
    <property type="match status" value="1"/>
</dbReference>
<evidence type="ECO:0000256" key="4">
    <source>
        <dbReference type="ARBA" id="ARBA00023136"/>
    </source>
</evidence>
<dbReference type="GO" id="GO:0005886">
    <property type="term" value="C:plasma membrane"/>
    <property type="evidence" value="ECO:0007669"/>
    <property type="project" value="TreeGrafter"/>
</dbReference>
<proteinExistence type="predicted"/>
<keyword evidence="4 6" id="KW-0472">Membrane</keyword>
<feature type="transmembrane region" description="Helical" evidence="6">
    <location>
        <begin position="152"/>
        <end position="170"/>
    </location>
</feature>